<evidence type="ECO:0000259" key="1">
    <source>
        <dbReference type="Pfam" id="PF13966"/>
    </source>
</evidence>
<dbReference type="EMBL" id="JAZDWU010000007">
    <property type="protein sequence ID" value="KAK9997370.1"/>
    <property type="molecule type" value="Genomic_DNA"/>
</dbReference>
<sequence>MVARKIRRMKAFRDALDECGLKDLGYTGDKFTWKGKRQGGMVFERLNKAVANNQWSSLNPGTSIFHLQTHSSDHKPIVINPEGITPKPNRPFKFEKMWLSDGGCSQTVKDTWGISSPEASMAVVAGKLKHCRDKLLSCSRQSFGSIKRAIDLKSKRLNKAEVEAAKGNGDATLIWSLRSKLNDLLDKENQMWHQRSRALFLKDGDRNTSYFRSKASHRFQRNRILGLRNESNVWCLGDSQVKEIATQYFQTLCSTSHPSEFDDVLKTVQPTVTQDMNEQLLRPFSRVEVETAINQMEPIMAPGPDSIPSLFYQSFWSLVGNEEKVSSLIDCERHCWNQEVIDTNFLPHEAAIIKAIPLSYSDYADVLFWPLNNDGAYSVKSGYHLSLDLELNEQPKASDLSNVKRLWKGIWSLKVPNRVKTLIWQAGSNSLPLKSNLRKRKIPINDKCSNCGLESETSLYAIWSCPSLIQIWNVHFGWLLSEVGKASNFLDVLQLCLDRSNQVELLAMTVSQIWTRRNKLRVDEAAAPLSMINQLASASLKEFQQSSLSPPKAPSHPSDTKCFGLIIKDIKVLSSSFGKVLFSHTRR</sequence>
<dbReference type="InterPro" id="IPR026960">
    <property type="entry name" value="RVT-Znf"/>
</dbReference>
<keyword evidence="3" id="KW-1185">Reference proteome</keyword>
<feature type="domain" description="Reverse transcriptase zinc-binding" evidence="1">
    <location>
        <begin position="397"/>
        <end position="472"/>
    </location>
</feature>
<evidence type="ECO:0000313" key="2">
    <source>
        <dbReference type="EMBL" id="KAK9997370.1"/>
    </source>
</evidence>
<dbReference type="Pfam" id="PF13966">
    <property type="entry name" value="zf-RVT"/>
    <property type="match status" value="1"/>
</dbReference>
<organism evidence="2 3">
    <name type="scientific">Lithocarpus litseifolius</name>
    <dbReference type="NCBI Taxonomy" id="425828"/>
    <lineage>
        <taxon>Eukaryota</taxon>
        <taxon>Viridiplantae</taxon>
        <taxon>Streptophyta</taxon>
        <taxon>Embryophyta</taxon>
        <taxon>Tracheophyta</taxon>
        <taxon>Spermatophyta</taxon>
        <taxon>Magnoliopsida</taxon>
        <taxon>eudicotyledons</taxon>
        <taxon>Gunneridae</taxon>
        <taxon>Pentapetalae</taxon>
        <taxon>rosids</taxon>
        <taxon>fabids</taxon>
        <taxon>Fagales</taxon>
        <taxon>Fagaceae</taxon>
        <taxon>Lithocarpus</taxon>
    </lineage>
</organism>
<name>A0AAW2CGQ3_9ROSI</name>
<dbReference type="AlphaFoldDB" id="A0AAW2CGQ3"/>
<dbReference type="SUPFAM" id="SSF56219">
    <property type="entry name" value="DNase I-like"/>
    <property type="match status" value="1"/>
</dbReference>
<evidence type="ECO:0000313" key="3">
    <source>
        <dbReference type="Proteomes" id="UP001459277"/>
    </source>
</evidence>
<dbReference type="InterPro" id="IPR036691">
    <property type="entry name" value="Endo/exonu/phosph_ase_sf"/>
</dbReference>
<protein>
    <recommendedName>
        <fullName evidence="1">Reverse transcriptase zinc-binding domain-containing protein</fullName>
    </recommendedName>
</protein>
<proteinExistence type="predicted"/>
<comment type="caution">
    <text evidence="2">The sequence shown here is derived from an EMBL/GenBank/DDBJ whole genome shotgun (WGS) entry which is preliminary data.</text>
</comment>
<gene>
    <name evidence="2" type="ORF">SO802_022056</name>
</gene>
<dbReference type="PANTHER" id="PTHR33710">
    <property type="entry name" value="BNAC02G09200D PROTEIN"/>
    <property type="match status" value="1"/>
</dbReference>
<accession>A0AAW2CGQ3</accession>
<dbReference type="PANTHER" id="PTHR33710:SF71">
    <property type="entry name" value="ENDONUCLEASE_EXONUCLEASE_PHOSPHATASE DOMAIN-CONTAINING PROTEIN"/>
    <property type="match status" value="1"/>
</dbReference>
<dbReference type="Proteomes" id="UP001459277">
    <property type="component" value="Unassembled WGS sequence"/>
</dbReference>
<reference evidence="2 3" key="1">
    <citation type="submission" date="2024-01" db="EMBL/GenBank/DDBJ databases">
        <title>A telomere-to-telomere, gap-free genome of sweet tea (Lithocarpus litseifolius).</title>
        <authorList>
            <person name="Zhou J."/>
        </authorList>
    </citation>
    <scope>NUCLEOTIDE SEQUENCE [LARGE SCALE GENOMIC DNA]</scope>
    <source>
        <strain evidence="2">Zhou-2022a</strain>
        <tissue evidence="2">Leaf</tissue>
    </source>
</reference>